<dbReference type="PATRIC" id="fig|1293439.3.peg.864"/>
<name>A0A0F5QGA7_9HYPH</name>
<keyword evidence="1" id="KW-0732">Signal</keyword>
<protein>
    <recommendedName>
        <fullName evidence="4">Porin</fullName>
    </recommendedName>
</protein>
<dbReference type="Proteomes" id="UP000033411">
    <property type="component" value="Unassembled WGS sequence"/>
</dbReference>
<proteinExistence type="predicted"/>
<dbReference type="Gene3D" id="2.40.128.90">
    <property type="entry name" value="OMPT-like"/>
    <property type="match status" value="1"/>
</dbReference>
<gene>
    <name evidence="2" type="ORF">WH87_06495</name>
</gene>
<dbReference type="AlphaFoldDB" id="A0A0F5QGA7"/>
<accession>A0A0F5QGA7</accession>
<dbReference type="InterPro" id="IPR053724">
    <property type="entry name" value="OMP_A26_sf"/>
</dbReference>
<organism evidence="2 3">
    <name type="scientific">Devosia epidermidihirudinis</name>
    <dbReference type="NCBI Taxonomy" id="1293439"/>
    <lineage>
        <taxon>Bacteria</taxon>
        <taxon>Pseudomonadati</taxon>
        <taxon>Pseudomonadota</taxon>
        <taxon>Alphaproteobacteria</taxon>
        <taxon>Hyphomicrobiales</taxon>
        <taxon>Devosiaceae</taxon>
        <taxon>Devosia</taxon>
    </lineage>
</organism>
<evidence type="ECO:0000313" key="2">
    <source>
        <dbReference type="EMBL" id="KKC39776.1"/>
    </source>
</evidence>
<feature type="chain" id="PRO_5002494597" description="Porin" evidence="1">
    <location>
        <begin position="23"/>
        <end position="321"/>
    </location>
</feature>
<dbReference type="EMBL" id="LANJ01000011">
    <property type="protein sequence ID" value="KKC39776.1"/>
    <property type="molecule type" value="Genomic_DNA"/>
</dbReference>
<dbReference type="OrthoDB" id="7591823at2"/>
<sequence length="321" mass="33793">MTRTLKGAIALLALCAAAPAIAADYPELRSAYPNDWASEEGSLRFETGLRYWYSIGSQEAGFGPTTLSVNDRSHILEVHGKIDDLYTQSYVKANAGLSVSTSGDFTLSPGNSTAIGQSSRIGYVGADFGWLPFGNATEGVAVGGLVGYQYWNDSPDIGRGNFITGAPGAPTTGVDSSPDNLDIHALRIGVRGTAEINDMFDVQAEVAGIPYAHVTGVLGPHELNGVPLGGGNTLYKASQTNLSGTGYGAMGELMVGFHPTENLTLRVGGRAWYVEGALDAKFDGYTVDGAGNVSGKQGFIMASDYARIFRYGAMFELTGRF</sequence>
<reference evidence="2 3" key="1">
    <citation type="submission" date="2015-03" db="EMBL/GenBank/DDBJ databases">
        <authorList>
            <person name="Lepp D."/>
            <person name="Hassan Y.I."/>
            <person name="Li X.-Z."/>
            <person name="Zhou T."/>
        </authorList>
    </citation>
    <scope>NUCLEOTIDE SEQUENCE [LARGE SCALE GENOMIC DNA]</scope>
    <source>
        <strain evidence="2 3">E84</strain>
    </source>
</reference>
<evidence type="ECO:0000256" key="1">
    <source>
        <dbReference type="SAM" id="SignalP"/>
    </source>
</evidence>
<keyword evidence="3" id="KW-1185">Reference proteome</keyword>
<dbReference type="STRING" id="1293439.WH87_06495"/>
<feature type="signal peptide" evidence="1">
    <location>
        <begin position="1"/>
        <end position="22"/>
    </location>
</feature>
<comment type="caution">
    <text evidence="2">The sequence shown here is derived from an EMBL/GenBank/DDBJ whole genome shotgun (WGS) entry which is preliminary data.</text>
</comment>
<evidence type="ECO:0008006" key="4">
    <source>
        <dbReference type="Google" id="ProtNLM"/>
    </source>
</evidence>
<evidence type="ECO:0000313" key="3">
    <source>
        <dbReference type="Proteomes" id="UP000033411"/>
    </source>
</evidence>
<dbReference type="RefSeq" id="WP_046173230.1">
    <property type="nucleotide sequence ID" value="NZ_LANJ01000011.1"/>
</dbReference>